<protein>
    <submittedName>
        <fullName evidence="8">Response regulator transcription factor</fullName>
    </submittedName>
</protein>
<keyword evidence="4" id="KW-0804">Transcription</keyword>
<feature type="modified residue" description="4-aspartylphosphate" evidence="5">
    <location>
        <position position="55"/>
    </location>
</feature>
<dbReference type="InterPro" id="IPR001789">
    <property type="entry name" value="Sig_transdc_resp-reg_receiver"/>
</dbReference>
<keyword evidence="9" id="KW-1185">Reference proteome</keyword>
<keyword evidence="1 5" id="KW-0597">Phosphoprotein</keyword>
<dbReference type="SMART" id="SM00448">
    <property type="entry name" value="REC"/>
    <property type="match status" value="1"/>
</dbReference>
<dbReference type="PRINTS" id="PR00038">
    <property type="entry name" value="HTHLUXR"/>
</dbReference>
<accession>A0ABN2RLU6</accession>
<dbReference type="Gene3D" id="3.40.50.2300">
    <property type="match status" value="1"/>
</dbReference>
<organism evidence="8 9">
    <name type="scientific">Amycolatopsis minnesotensis</name>
    <dbReference type="NCBI Taxonomy" id="337894"/>
    <lineage>
        <taxon>Bacteria</taxon>
        <taxon>Bacillati</taxon>
        <taxon>Actinomycetota</taxon>
        <taxon>Actinomycetes</taxon>
        <taxon>Pseudonocardiales</taxon>
        <taxon>Pseudonocardiaceae</taxon>
        <taxon>Amycolatopsis</taxon>
    </lineage>
</organism>
<evidence type="ECO:0000256" key="5">
    <source>
        <dbReference type="PROSITE-ProRule" id="PRU00169"/>
    </source>
</evidence>
<reference evidence="8 9" key="1">
    <citation type="journal article" date="2019" name="Int. J. Syst. Evol. Microbiol.">
        <title>The Global Catalogue of Microorganisms (GCM) 10K type strain sequencing project: providing services to taxonomists for standard genome sequencing and annotation.</title>
        <authorList>
            <consortium name="The Broad Institute Genomics Platform"/>
            <consortium name="The Broad Institute Genome Sequencing Center for Infectious Disease"/>
            <person name="Wu L."/>
            <person name="Ma J."/>
        </authorList>
    </citation>
    <scope>NUCLEOTIDE SEQUENCE [LARGE SCALE GENOMIC DNA]</scope>
    <source>
        <strain evidence="8 9">JCM 14545</strain>
    </source>
</reference>
<evidence type="ECO:0000256" key="3">
    <source>
        <dbReference type="ARBA" id="ARBA00023125"/>
    </source>
</evidence>
<dbReference type="CDD" id="cd17535">
    <property type="entry name" value="REC_NarL-like"/>
    <property type="match status" value="1"/>
</dbReference>
<dbReference type="RefSeq" id="WP_344423881.1">
    <property type="nucleotide sequence ID" value="NZ_BAAANN010000021.1"/>
</dbReference>
<dbReference type="InterPro" id="IPR000792">
    <property type="entry name" value="Tscrpt_reg_LuxR_C"/>
</dbReference>
<sequence length="240" mass="25256">MTIRVLVADDQVLIRTGLVALLKTAPGLEVVGEAVDGTRAVAMVAKLDPDVVLMDMKMPKLDGIGALREILAASPGTRVVMLTAFDLPEYVYTALGDGASGFLLKDTPPDGIIAAVFSVVAGDTLISPSVTQRLVEAYAQSHVANACARRHLRDLTPRETEVLRLVAAGYTNGEIAERLLLSEATVKTHVKHTLAKLGLNSRAQAVVAAYESGLVVPANGAGGVIPQSEREAPRSLSLRS</sequence>
<dbReference type="InterPro" id="IPR011006">
    <property type="entry name" value="CheY-like_superfamily"/>
</dbReference>
<dbReference type="CDD" id="cd06170">
    <property type="entry name" value="LuxR_C_like"/>
    <property type="match status" value="1"/>
</dbReference>
<dbReference type="PROSITE" id="PS00622">
    <property type="entry name" value="HTH_LUXR_1"/>
    <property type="match status" value="1"/>
</dbReference>
<dbReference type="Proteomes" id="UP001501116">
    <property type="component" value="Unassembled WGS sequence"/>
</dbReference>
<evidence type="ECO:0000256" key="4">
    <source>
        <dbReference type="ARBA" id="ARBA00023163"/>
    </source>
</evidence>
<dbReference type="InterPro" id="IPR039420">
    <property type="entry name" value="WalR-like"/>
</dbReference>
<proteinExistence type="predicted"/>
<feature type="domain" description="HTH luxR-type" evidence="6">
    <location>
        <begin position="148"/>
        <end position="213"/>
    </location>
</feature>
<dbReference type="InterPro" id="IPR058245">
    <property type="entry name" value="NreC/VraR/RcsB-like_REC"/>
</dbReference>
<dbReference type="SUPFAM" id="SSF46894">
    <property type="entry name" value="C-terminal effector domain of the bipartite response regulators"/>
    <property type="match status" value="1"/>
</dbReference>
<evidence type="ECO:0000259" key="7">
    <source>
        <dbReference type="PROSITE" id="PS50110"/>
    </source>
</evidence>
<evidence type="ECO:0000256" key="2">
    <source>
        <dbReference type="ARBA" id="ARBA00023015"/>
    </source>
</evidence>
<dbReference type="SUPFAM" id="SSF52172">
    <property type="entry name" value="CheY-like"/>
    <property type="match status" value="1"/>
</dbReference>
<feature type="domain" description="Response regulatory" evidence="7">
    <location>
        <begin position="4"/>
        <end position="120"/>
    </location>
</feature>
<keyword evidence="2" id="KW-0805">Transcription regulation</keyword>
<evidence type="ECO:0000313" key="9">
    <source>
        <dbReference type="Proteomes" id="UP001501116"/>
    </source>
</evidence>
<dbReference type="PANTHER" id="PTHR43214:SF24">
    <property type="entry name" value="TRANSCRIPTIONAL REGULATORY PROTEIN NARL-RELATED"/>
    <property type="match status" value="1"/>
</dbReference>
<dbReference type="PROSITE" id="PS50043">
    <property type="entry name" value="HTH_LUXR_2"/>
    <property type="match status" value="1"/>
</dbReference>
<dbReference type="EMBL" id="BAAANN010000021">
    <property type="protein sequence ID" value="GAA1971005.1"/>
    <property type="molecule type" value="Genomic_DNA"/>
</dbReference>
<keyword evidence="3" id="KW-0238">DNA-binding</keyword>
<dbReference type="SMART" id="SM00421">
    <property type="entry name" value="HTH_LUXR"/>
    <property type="match status" value="1"/>
</dbReference>
<dbReference type="InterPro" id="IPR016032">
    <property type="entry name" value="Sig_transdc_resp-reg_C-effctor"/>
</dbReference>
<dbReference type="Pfam" id="PF00072">
    <property type="entry name" value="Response_reg"/>
    <property type="match status" value="1"/>
</dbReference>
<evidence type="ECO:0000256" key="1">
    <source>
        <dbReference type="ARBA" id="ARBA00022553"/>
    </source>
</evidence>
<name>A0ABN2RLU6_9PSEU</name>
<evidence type="ECO:0000259" key="6">
    <source>
        <dbReference type="PROSITE" id="PS50043"/>
    </source>
</evidence>
<dbReference type="Pfam" id="PF00196">
    <property type="entry name" value="GerE"/>
    <property type="match status" value="1"/>
</dbReference>
<comment type="caution">
    <text evidence="8">The sequence shown here is derived from an EMBL/GenBank/DDBJ whole genome shotgun (WGS) entry which is preliminary data.</text>
</comment>
<dbReference type="PROSITE" id="PS50110">
    <property type="entry name" value="RESPONSE_REGULATORY"/>
    <property type="match status" value="1"/>
</dbReference>
<evidence type="ECO:0000313" key="8">
    <source>
        <dbReference type="EMBL" id="GAA1971005.1"/>
    </source>
</evidence>
<dbReference type="PANTHER" id="PTHR43214">
    <property type="entry name" value="TWO-COMPONENT RESPONSE REGULATOR"/>
    <property type="match status" value="1"/>
</dbReference>
<gene>
    <name evidence="8" type="ORF">GCM10009754_51320</name>
</gene>